<dbReference type="GO" id="GO:0003677">
    <property type="term" value="F:DNA binding"/>
    <property type="evidence" value="ECO:0007669"/>
    <property type="project" value="InterPro"/>
</dbReference>
<accession>A0A6J7WJ75</accession>
<sequence length="256" mass="28843">MTTPSKRPSLAIIDADIICYRVGFASEDVDEAICLGRVTHLVHEIVFDNLRCDDYKAYITGKTNFRNEIAVTEPYKGNRKGAKKPVHYQAIRNHLQRLGAELVEGEEADDAVAIEATKTGGWIVSIDKDLDQVAGWHYNFVKHEEYYVTEEEGLRNLFTQVLTGDRIDNIVGLKGIGPKKAEKLLQDCKTEREYYDACLKAYDGNQLRVDENLNLLWLRRTPNQMCPYLSTALQERGLTESPRASTLLGVSGQSST</sequence>
<dbReference type="GO" id="GO:0033567">
    <property type="term" value="P:DNA replication, Okazaki fragment processing"/>
    <property type="evidence" value="ECO:0007669"/>
    <property type="project" value="InterPro"/>
</dbReference>
<dbReference type="GO" id="GO:0008409">
    <property type="term" value="F:5'-3' exonuclease activity"/>
    <property type="evidence" value="ECO:0007669"/>
    <property type="project" value="InterPro"/>
</dbReference>
<evidence type="ECO:0000313" key="2">
    <source>
        <dbReference type="EMBL" id="CAB5195046.1"/>
    </source>
</evidence>
<dbReference type="PANTHER" id="PTHR42646">
    <property type="entry name" value="FLAP ENDONUCLEASE XNI"/>
    <property type="match status" value="1"/>
</dbReference>
<dbReference type="InterPro" id="IPR038969">
    <property type="entry name" value="FEN"/>
</dbReference>
<dbReference type="InterPro" id="IPR002421">
    <property type="entry name" value="5-3_exonuclease"/>
</dbReference>
<evidence type="ECO:0000259" key="1">
    <source>
        <dbReference type="SMART" id="SM00475"/>
    </source>
</evidence>
<keyword evidence="2" id="KW-0378">Hydrolase</keyword>
<dbReference type="Gene3D" id="3.40.50.1010">
    <property type="entry name" value="5'-nuclease"/>
    <property type="match status" value="1"/>
</dbReference>
<dbReference type="SUPFAM" id="SSF47807">
    <property type="entry name" value="5' to 3' exonuclease, C-terminal subdomain"/>
    <property type="match status" value="1"/>
</dbReference>
<dbReference type="InterPro" id="IPR029060">
    <property type="entry name" value="PIN-like_dom_sf"/>
</dbReference>
<protein>
    <submittedName>
        <fullName evidence="2">5'-3' exonuclease</fullName>
    </submittedName>
</protein>
<dbReference type="SUPFAM" id="SSF88723">
    <property type="entry name" value="PIN domain-like"/>
    <property type="match status" value="1"/>
</dbReference>
<dbReference type="InterPro" id="IPR036279">
    <property type="entry name" value="5-3_exonuclease_C_sf"/>
</dbReference>
<organism evidence="2">
    <name type="scientific">uncultured Caudovirales phage</name>
    <dbReference type="NCBI Taxonomy" id="2100421"/>
    <lineage>
        <taxon>Viruses</taxon>
        <taxon>Duplodnaviria</taxon>
        <taxon>Heunggongvirae</taxon>
        <taxon>Uroviricota</taxon>
        <taxon>Caudoviricetes</taxon>
        <taxon>Peduoviridae</taxon>
        <taxon>Maltschvirus</taxon>
        <taxon>Maltschvirus maltsch</taxon>
    </lineage>
</organism>
<proteinExistence type="predicted"/>
<reference evidence="2" key="1">
    <citation type="submission" date="2020-05" db="EMBL/GenBank/DDBJ databases">
        <authorList>
            <person name="Chiriac C."/>
            <person name="Salcher M."/>
            <person name="Ghai R."/>
            <person name="Kavagutti S V."/>
        </authorList>
    </citation>
    <scope>NUCLEOTIDE SEQUENCE</scope>
</reference>
<feature type="domain" description="5'-3' exonuclease" evidence="1">
    <location>
        <begin position="6"/>
        <end position="253"/>
    </location>
</feature>
<keyword evidence="2" id="KW-0269">Exonuclease</keyword>
<dbReference type="PANTHER" id="PTHR42646:SF2">
    <property type="entry name" value="5'-3' EXONUCLEASE FAMILY PROTEIN"/>
    <property type="match status" value="1"/>
</dbReference>
<dbReference type="EMBL" id="LR798224">
    <property type="protein sequence ID" value="CAB5195046.1"/>
    <property type="molecule type" value="Genomic_DNA"/>
</dbReference>
<gene>
    <name evidence="2" type="ORF">UFOVP176_54</name>
</gene>
<name>A0A6J7WJ75_9CAUD</name>
<dbReference type="GO" id="GO:0017108">
    <property type="term" value="F:5'-flap endonuclease activity"/>
    <property type="evidence" value="ECO:0007669"/>
    <property type="project" value="InterPro"/>
</dbReference>
<dbReference type="SMART" id="SM00475">
    <property type="entry name" value="53EXOc"/>
    <property type="match status" value="1"/>
</dbReference>
<dbReference type="Gene3D" id="1.10.150.20">
    <property type="entry name" value="5' to 3' exonuclease, C-terminal subdomain"/>
    <property type="match status" value="1"/>
</dbReference>
<keyword evidence="2" id="KW-0540">Nuclease</keyword>